<feature type="compositionally biased region" description="Acidic residues" evidence="1">
    <location>
        <begin position="77"/>
        <end position="92"/>
    </location>
</feature>
<dbReference type="HOGENOM" id="CLU_583575_0_0_3"/>
<dbReference type="eggNOG" id="ENOG502Z8YG">
    <property type="taxonomic scope" value="Bacteria"/>
</dbReference>
<dbReference type="EMBL" id="CP003620">
    <property type="protein sequence ID" value="AFZ12540.1"/>
    <property type="molecule type" value="Genomic_DNA"/>
</dbReference>
<dbReference type="Proteomes" id="UP000010472">
    <property type="component" value="Chromosome"/>
</dbReference>
<sequence>MPTHLLSKLSIFLIILTFPDFLPPTQSIFCPLIAWGLERDFGRDGQDGNSGRTGKSGRNGDSQTISADGESVNLELSGEDGQDAEDGDDGDDAFCGRQPQDVERNLRAANGGDGGRGGNGGKGGDGGSLTVYYSNPADLRKILVRANGGEGGRAGRGGNAGYGCECRRERWEVKTCTGTPGSPDYKCKNRTFNCTDGRDGSRGSNGSDGSKGRLGSLTLINRKEPLAEDTPTLKVAMSELKDRVFQLSKNKWDIRTGATSLLAPGSVINNEYREFDRRLESAFQLVWNEPQPISSLSNEKVSINLEDNEQIKVDLPKDVWVKGEELQQNNLTKFVVSNAIRQSDATKLQLAEFAGSGSNLKLSLVDLGGKSDLVSTQFSIKYLSTPSDARFNRFNVSISDFRTRYEGKVPAELVSRQKNRFTINIGKLPISAEYLQTGIPVDIEIVANRSLGSRTADQKINYQGEIAR</sequence>
<evidence type="ECO:0000313" key="2">
    <source>
        <dbReference type="EMBL" id="AFZ12540.1"/>
    </source>
</evidence>
<protein>
    <submittedName>
        <fullName evidence="2">Uncharacterized protein</fullName>
    </submittedName>
</protein>
<proteinExistence type="predicted"/>
<dbReference type="KEGG" id="cep:Cri9333_1651"/>
<organism evidence="2 3">
    <name type="scientific">Crinalium epipsammum PCC 9333</name>
    <dbReference type="NCBI Taxonomy" id="1173022"/>
    <lineage>
        <taxon>Bacteria</taxon>
        <taxon>Bacillati</taxon>
        <taxon>Cyanobacteriota</taxon>
        <taxon>Cyanophyceae</taxon>
        <taxon>Gomontiellales</taxon>
        <taxon>Gomontiellaceae</taxon>
        <taxon>Crinalium</taxon>
    </lineage>
</organism>
<reference evidence="2 3" key="1">
    <citation type="submission" date="2012-06" db="EMBL/GenBank/DDBJ databases">
        <title>Finished chromosome of genome of Crinalium epipsammum PCC 9333.</title>
        <authorList>
            <consortium name="US DOE Joint Genome Institute"/>
            <person name="Gugger M."/>
            <person name="Coursin T."/>
            <person name="Rippka R."/>
            <person name="Tandeau De Marsac N."/>
            <person name="Huntemann M."/>
            <person name="Wei C.-L."/>
            <person name="Han J."/>
            <person name="Detter J.C."/>
            <person name="Han C."/>
            <person name="Tapia R."/>
            <person name="Davenport K."/>
            <person name="Daligault H."/>
            <person name="Erkkila T."/>
            <person name="Gu W."/>
            <person name="Munk A.C.C."/>
            <person name="Teshima H."/>
            <person name="Xu Y."/>
            <person name="Chain P."/>
            <person name="Chen A."/>
            <person name="Krypides N."/>
            <person name="Mavromatis K."/>
            <person name="Markowitz V."/>
            <person name="Szeto E."/>
            <person name="Ivanova N."/>
            <person name="Mikhailova N."/>
            <person name="Ovchinnikova G."/>
            <person name="Pagani I."/>
            <person name="Pati A."/>
            <person name="Goodwin L."/>
            <person name="Peters L."/>
            <person name="Pitluck S."/>
            <person name="Woyke T."/>
            <person name="Kerfeld C."/>
        </authorList>
    </citation>
    <scope>NUCLEOTIDE SEQUENCE [LARGE SCALE GENOMIC DNA]</scope>
    <source>
        <strain evidence="2 3">PCC 9333</strain>
    </source>
</reference>
<feature type="compositionally biased region" description="Gly residues" evidence="1">
    <location>
        <begin position="111"/>
        <end position="127"/>
    </location>
</feature>
<feature type="region of interest" description="Disordered" evidence="1">
    <location>
        <begin position="196"/>
        <end position="215"/>
    </location>
</feature>
<evidence type="ECO:0000313" key="3">
    <source>
        <dbReference type="Proteomes" id="UP000010472"/>
    </source>
</evidence>
<dbReference type="STRING" id="1173022.Cri9333_1651"/>
<accession>K9VZH4</accession>
<evidence type="ECO:0000256" key="1">
    <source>
        <dbReference type="SAM" id="MobiDB-lite"/>
    </source>
</evidence>
<dbReference type="RefSeq" id="WP_015202661.1">
    <property type="nucleotide sequence ID" value="NC_019753.1"/>
</dbReference>
<dbReference type="PATRIC" id="fig|1173022.3.peg.1783"/>
<dbReference type="OrthoDB" id="417673at2"/>
<keyword evidence="3" id="KW-1185">Reference proteome</keyword>
<gene>
    <name evidence="2" type="ORF">Cri9333_1651</name>
</gene>
<dbReference type="AlphaFoldDB" id="K9VZH4"/>
<feature type="region of interest" description="Disordered" evidence="1">
    <location>
        <begin position="44"/>
        <end position="127"/>
    </location>
</feature>
<name>K9VZH4_9CYAN</name>